<dbReference type="OrthoDB" id="414418at2759"/>
<dbReference type="EMBL" id="UZAM01011458">
    <property type="protein sequence ID" value="VDP16377.1"/>
    <property type="molecule type" value="Genomic_DNA"/>
</dbReference>
<dbReference type="CDD" id="cd07067">
    <property type="entry name" value="HP_PGM_like"/>
    <property type="match status" value="1"/>
</dbReference>
<dbReference type="WBParaSite" id="SBAD_0000860901-mRNA-1">
    <property type="protein sequence ID" value="SBAD_0000860901-mRNA-1"/>
    <property type="gene ID" value="SBAD_0000860901"/>
</dbReference>
<organism evidence="3">
    <name type="scientific">Soboliphyme baturini</name>
    <dbReference type="NCBI Taxonomy" id="241478"/>
    <lineage>
        <taxon>Eukaryota</taxon>
        <taxon>Metazoa</taxon>
        <taxon>Ecdysozoa</taxon>
        <taxon>Nematoda</taxon>
        <taxon>Enoplea</taxon>
        <taxon>Dorylaimia</taxon>
        <taxon>Dioctophymatida</taxon>
        <taxon>Dioctophymatoidea</taxon>
        <taxon>Soboliphymatidae</taxon>
        <taxon>Soboliphyme</taxon>
    </lineage>
</organism>
<name>A0A183IXF2_9BILA</name>
<gene>
    <name evidence="1" type="ORF">SBAD_LOCUS8300</name>
</gene>
<accession>A0A183IXF2</accession>
<evidence type="ECO:0000313" key="1">
    <source>
        <dbReference type="EMBL" id="VDP16377.1"/>
    </source>
</evidence>
<sequence>MDNLRQLGIKGEYMPYDANLPVRLPKRIGGRMAYRCDCPITILGRLEAKMIGRALHSKNLLPQRIFVSPAMRCIATARGLLKGLQMSGLRMCIEPGLCKVDKKYTPVMTREQVEVCQSERVQQFYERCGKVVRKLLENNADVKSMLLIVHSSTMDAISRELLGHRPEALSRSQMEQMGFYYPYSAFVAFEEQKEDNTWHVIDDALPPLTCRKFSNCVDRAFLDRP</sequence>
<dbReference type="PANTHER" id="PTHR16469:SF27">
    <property type="entry name" value="UBIQUITIN-ASSOCIATED AND SH3 DOMAIN-CONTAINING BA-RELATED"/>
    <property type="match status" value="1"/>
</dbReference>
<evidence type="ECO:0000313" key="3">
    <source>
        <dbReference type="WBParaSite" id="SBAD_0000860901-mRNA-1"/>
    </source>
</evidence>
<proteinExistence type="predicted"/>
<dbReference type="Proteomes" id="UP000270296">
    <property type="component" value="Unassembled WGS sequence"/>
</dbReference>
<dbReference type="AlphaFoldDB" id="A0A183IXF2"/>
<dbReference type="InterPro" id="IPR029033">
    <property type="entry name" value="His_PPase_superfam"/>
</dbReference>
<keyword evidence="2" id="KW-1185">Reference proteome</keyword>
<dbReference type="PANTHER" id="PTHR16469">
    <property type="entry name" value="UBIQUITIN-ASSOCIATED AND SH3 DOMAIN-CONTAINING BA-RELATED"/>
    <property type="match status" value="1"/>
</dbReference>
<dbReference type="Gene3D" id="3.40.50.1240">
    <property type="entry name" value="Phosphoglycerate mutase-like"/>
    <property type="match status" value="1"/>
</dbReference>
<reference evidence="3" key="1">
    <citation type="submission" date="2016-06" db="UniProtKB">
        <authorList>
            <consortium name="WormBaseParasite"/>
        </authorList>
    </citation>
    <scope>IDENTIFICATION</scope>
</reference>
<dbReference type="GO" id="GO:0016791">
    <property type="term" value="F:phosphatase activity"/>
    <property type="evidence" value="ECO:0007669"/>
    <property type="project" value="UniProtKB-ARBA"/>
</dbReference>
<dbReference type="InterPro" id="IPR013078">
    <property type="entry name" value="His_Pase_superF_clade-1"/>
</dbReference>
<evidence type="ECO:0000313" key="2">
    <source>
        <dbReference type="Proteomes" id="UP000270296"/>
    </source>
</evidence>
<dbReference type="SUPFAM" id="SSF53254">
    <property type="entry name" value="Phosphoglycerate mutase-like"/>
    <property type="match status" value="1"/>
</dbReference>
<protein>
    <submittedName>
        <fullName evidence="3">Phosphoglycerate mutase family protein</fullName>
    </submittedName>
</protein>
<dbReference type="Pfam" id="PF00300">
    <property type="entry name" value="His_Phos_1"/>
    <property type="match status" value="1"/>
</dbReference>
<reference evidence="1 2" key="2">
    <citation type="submission" date="2018-11" db="EMBL/GenBank/DDBJ databases">
        <authorList>
            <consortium name="Pathogen Informatics"/>
        </authorList>
    </citation>
    <scope>NUCLEOTIDE SEQUENCE [LARGE SCALE GENOMIC DNA]</scope>
</reference>
<dbReference type="InterPro" id="IPR051710">
    <property type="entry name" value="Phosphatase_SH3-domain"/>
</dbReference>